<reference evidence="3" key="1">
    <citation type="submission" date="2025-08" db="UniProtKB">
        <authorList>
            <consortium name="RefSeq"/>
        </authorList>
    </citation>
    <scope>IDENTIFICATION</scope>
    <source>
        <tissue evidence="3">Tentacle</tissue>
    </source>
</reference>
<evidence type="ECO:0000256" key="1">
    <source>
        <dbReference type="SAM" id="MobiDB-lite"/>
    </source>
</evidence>
<dbReference type="InParanoid" id="A0A6P8IEW3"/>
<proteinExistence type="predicted"/>
<name>A0A6P8IEW3_ACTTE</name>
<evidence type="ECO:0000313" key="2">
    <source>
        <dbReference type="Proteomes" id="UP000515163"/>
    </source>
</evidence>
<dbReference type="Proteomes" id="UP000515163">
    <property type="component" value="Unplaced"/>
</dbReference>
<organism evidence="2 3">
    <name type="scientific">Actinia tenebrosa</name>
    <name type="common">Australian red waratah sea anemone</name>
    <dbReference type="NCBI Taxonomy" id="6105"/>
    <lineage>
        <taxon>Eukaryota</taxon>
        <taxon>Metazoa</taxon>
        <taxon>Cnidaria</taxon>
        <taxon>Anthozoa</taxon>
        <taxon>Hexacorallia</taxon>
        <taxon>Actiniaria</taxon>
        <taxon>Actiniidae</taxon>
        <taxon>Actinia</taxon>
    </lineage>
</organism>
<evidence type="ECO:0000313" key="3">
    <source>
        <dbReference type="RefSeq" id="XP_031564855.1"/>
    </source>
</evidence>
<dbReference type="GeneID" id="116300187"/>
<keyword evidence="2" id="KW-1185">Reference proteome</keyword>
<sequence>MFLNNSYFNVLRKIDSSWKERHSSRSREKGRYKFWKRSLSRSSSESTLKSHNHSNSFSSSGESGLYSGDVNSGYYGDDEIDPCPKCATDLPIGGARAEIDDYDVISIEVNVRKTRDKYSGKNCFQNPELQDFEEFVVIPSSREEFCSGNFRQSTPKKCHGTHKDRTFNSEEAGTMGHVFVTCTPRVTGSVPSSERDGPIQKHCDYGNHTSCSCISTPQKLIRFRLYAPPRCSNDTGVWWKENIKWQLRQRNKTQTESFTQLQEVRTSSAKSKVRINRELADYLNKYGEFRPHKDALNTAFVEAEPNVINQTEILDAIRSHGGKATRLRSNSVAQRAKAYMESKKEFSVKDTDEEDSGHAVEGMGRRSRSKSQYRDRLLVPRWRESVFNQLHMRNFLECKYFTDAIVRRTLSQLSISVSQTTSHSVEVLTDYDVITEDDVTRLETNTKAMNASQSISQGYHSSPPGAFTIRNLDLVYGKH</sequence>
<dbReference type="RefSeq" id="XP_031564855.1">
    <property type="nucleotide sequence ID" value="XM_031708995.1"/>
</dbReference>
<dbReference type="OrthoDB" id="5983170at2759"/>
<protein>
    <submittedName>
        <fullName evidence="3">Uncharacterized protein LOC116300187</fullName>
    </submittedName>
</protein>
<feature type="region of interest" description="Disordered" evidence="1">
    <location>
        <begin position="347"/>
        <end position="370"/>
    </location>
</feature>
<dbReference type="AlphaFoldDB" id="A0A6P8IEW3"/>
<dbReference type="KEGG" id="aten:116300187"/>
<accession>A0A6P8IEW3</accession>
<gene>
    <name evidence="3" type="primary">LOC116300187</name>
</gene>